<evidence type="ECO:0000313" key="2">
    <source>
        <dbReference type="Proteomes" id="UP000542720"/>
    </source>
</evidence>
<proteinExistence type="predicted"/>
<evidence type="ECO:0000313" key="1">
    <source>
        <dbReference type="EMBL" id="MBB2496650.1"/>
    </source>
</evidence>
<dbReference type="Proteomes" id="UP000542720">
    <property type="component" value="Unassembled WGS sequence"/>
</dbReference>
<dbReference type="EMBL" id="JACJUD010000005">
    <property type="protein sequence ID" value="MBB2496650.1"/>
    <property type="molecule type" value="Genomic_DNA"/>
</dbReference>
<dbReference type="AlphaFoldDB" id="A0A7W4QBN3"/>
<sequence>MQRQFRSDKPHRVNLLRQLDPPTLNGIDYLEVTSADQRSLRVVFVHPLSGISKANCRINGGVRITGIQIDSFSISGRHLNLKVAQPGDFSWYQFELVDPAAPENAPEGFDPCLSSIRFSFKAQCPSEFDCAEQHLCPPEALNEPQLDYLSKDYASFRRLMLDRMGQLMPGFRERNPADFSVALVEMLAHVGDQLSYYQDAVATEAYLGTARRRVSLRRHARLLDYPIHDGSNSRVYVHLNIKAGADGRVLPARTALLTRGREAGPVLKPEVLDGLPDGETQVFESLHDLRLESAHNRIHIHNWGDPGFCLGKGEVQAALVSAPALKLVPGAVLIFEEVLSPTTGRSADADRRHRHAVRLVAVQVGLDPLTNTPLQLVRWHVEDALPFALCVSAEFELGGDTEVREIAVARGNVLLADHGQSLHLQPLLPELASAGKYRPRLREPGIAYAESYAHASVLADGWSAARALQQDPRRALPANLQLIEDDLSQWGNQPAPDATPWLAQRDLLGSDRFAREFVVETEADGMVYLRFGDNRSGRQPEPGSRLLVNYRLGGGSAGNVGAQSITRLVCEDVNIAPFVESLGNPLAAVGGAEAESSDAIKLYAPEAFRNQERAVTEEDYARVAELHPQVQRAAARLRWTGSWYSMYISLDRKGGQALDEAFRRELLLHLERYRLAGYDLDISEPAYAPLDIELAICVLPGYFAASVKQALLERLGTAQDELGQRGFFHPDHFSFGQPLALSRLIEAVQAVTGVASLDVVRFQRWGKVANQELQDGQVKVGALEVLRLDNDPNFPENGRLLLSMRGGL</sequence>
<name>A0A7W4QBN3_9GAMM</name>
<protein>
    <submittedName>
        <fullName evidence="1">Baseplate J/gp47 family protein</fullName>
    </submittedName>
</protein>
<comment type="caution">
    <text evidence="1">The sequence shown here is derived from an EMBL/GenBank/DDBJ whole genome shotgun (WGS) entry which is preliminary data.</text>
</comment>
<reference evidence="1 2" key="1">
    <citation type="submission" date="2020-08" db="EMBL/GenBank/DDBJ databases">
        <authorList>
            <person name="Kim C.M."/>
        </authorList>
    </citation>
    <scope>NUCLEOTIDE SEQUENCE [LARGE SCALE GENOMIC DNA]</scope>
    <source>
        <strain evidence="1 2">UL070</strain>
    </source>
</reference>
<keyword evidence="2" id="KW-1185">Reference proteome</keyword>
<gene>
    <name evidence="1" type="ORF">H3H51_16630</name>
</gene>
<organism evidence="1 2">
    <name type="scientific">Aquipseudomonas ullengensis</name>
    <dbReference type="NCBI Taxonomy" id="2759166"/>
    <lineage>
        <taxon>Bacteria</taxon>
        <taxon>Pseudomonadati</taxon>
        <taxon>Pseudomonadota</taxon>
        <taxon>Gammaproteobacteria</taxon>
        <taxon>Pseudomonadales</taxon>
        <taxon>Pseudomonadaceae</taxon>
        <taxon>Aquipseudomonas</taxon>
    </lineage>
</organism>
<accession>A0A7W4QBN3</accession>